<evidence type="ECO:0000259" key="11">
    <source>
        <dbReference type="Pfam" id="PF05430"/>
    </source>
</evidence>
<keyword evidence="1" id="KW-0963">Cytoplasm</keyword>
<feature type="domain" description="FAD dependent oxidoreductase" evidence="10">
    <location>
        <begin position="260"/>
        <end position="622"/>
    </location>
</feature>
<dbReference type="GO" id="GO:0032259">
    <property type="term" value="P:methylation"/>
    <property type="evidence" value="ECO:0007669"/>
    <property type="project" value="UniProtKB-KW"/>
</dbReference>
<dbReference type="NCBIfam" id="NF002481">
    <property type="entry name" value="PRK01747.1-2"/>
    <property type="match status" value="1"/>
</dbReference>
<keyword evidence="2 12" id="KW-0489">Methyltransferase</keyword>
<name>A0A3B0Z9W0_9ZZZZ</name>
<proteinExistence type="inferred from homology"/>
<dbReference type="GO" id="GO:0005737">
    <property type="term" value="C:cytoplasm"/>
    <property type="evidence" value="ECO:0007669"/>
    <property type="project" value="TreeGrafter"/>
</dbReference>
<dbReference type="EC" id="2.1.1.61" evidence="12"/>
<gene>
    <name evidence="12" type="ORF">MNBD_GAMMA18-1900</name>
</gene>
<dbReference type="InterPro" id="IPR036188">
    <property type="entry name" value="FAD/NAD-bd_sf"/>
</dbReference>
<dbReference type="PANTHER" id="PTHR13847:SF283">
    <property type="entry name" value="TRNA 5-METHYLAMINOMETHYL-2-THIOURIDINE BIOSYNTHESIS BIFUNCTIONAL PROTEIN MNMC"/>
    <property type="match status" value="1"/>
</dbReference>
<sequence length="655" mass="71640">MRRSLYIPPARLQWQGQEPLASDYNDIYFARGTGLEESRYVFLENNQLPKRWCGCDCFTIAETGFGTALNFLLTWQLWREQAKPGQQLHFISVEGHPLTADDLCRATAAWPELQPLAEQLLAAYPKLVSGTHRIHFADGVSLTLLFGEVSRVLSTLQAKVDAWFLDGFDPAKNPAMWSEPLYQQMAKLTASQGTFATFTAAGKVRRGLQAAGFEVQKVKGFGKKREMIRGRLPQALKPQSKAPWFELAKPEFNAGSQPRAIVIGAGIAGAASAYQLARRGWQVTVVDKHPAPAQGASGNPVGAFYPALSNDLSPYSRFYLSAFLYTRRCFSQWQAAGESFGLLGEGLLQLAYNDSLKKRQRGIIALLGNSAIAEAVDTHQATKYSGIVQQYGGLFFPQAGWLDPLALCAFLLQQSGATPHYNTTVKSLSRSGERWQLQSGQGDLAADIVVIAAGDGLLDFEQSQPLPITIARGQISLLAASEQSKKLQCAVCHEGYLLPAVNNQHVIGASYAANDLDQQVRISDREHNLAQLQAQIAHFFALLQPPTTANERVGLRATTRDHLPMVGALPDYPAYIKDYATLHHGRRPDSYPAATHLPGLYILGGLSSRGMTSALLSAELLACQINGEPLPLEKELVDALNPARFLVRDLKRGGV</sequence>
<evidence type="ECO:0000259" key="10">
    <source>
        <dbReference type="Pfam" id="PF01266"/>
    </source>
</evidence>
<evidence type="ECO:0000256" key="7">
    <source>
        <dbReference type="ARBA" id="ARBA00022827"/>
    </source>
</evidence>
<keyword evidence="6" id="KW-0819">tRNA processing</keyword>
<feature type="domain" description="MnmC-like methyltransferase" evidence="11">
    <location>
        <begin position="111"/>
        <end position="231"/>
    </location>
</feature>
<reference evidence="12" key="1">
    <citation type="submission" date="2018-06" db="EMBL/GenBank/DDBJ databases">
        <authorList>
            <person name="Zhirakovskaya E."/>
        </authorList>
    </citation>
    <scope>NUCLEOTIDE SEQUENCE</scope>
</reference>
<keyword evidence="3" id="KW-0285">Flavoprotein</keyword>
<keyword evidence="4 12" id="KW-0808">Transferase</keyword>
<dbReference type="Gene3D" id="3.50.50.60">
    <property type="entry name" value="FAD/NAD(P)-binding domain"/>
    <property type="match status" value="1"/>
</dbReference>
<dbReference type="NCBIfam" id="NF033855">
    <property type="entry name" value="tRNA_MNMC2"/>
    <property type="match status" value="1"/>
</dbReference>
<keyword evidence="7" id="KW-0274">FAD</keyword>
<dbReference type="InterPro" id="IPR008471">
    <property type="entry name" value="MnmC-like_methylTransf"/>
</dbReference>
<dbReference type="GO" id="GO:0008033">
    <property type="term" value="P:tRNA processing"/>
    <property type="evidence" value="ECO:0007669"/>
    <property type="project" value="UniProtKB-KW"/>
</dbReference>
<evidence type="ECO:0000256" key="9">
    <source>
        <dbReference type="ARBA" id="ARBA00023268"/>
    </source>
</evidence>
<dbReference type="InterPro" id="IPR029063">
    <property type="entry name" value="SAM-dependent_MTases_sf"/>
</dbReference>
<protein>
    <submittedName>
        <fullName evidence="12">tRNA (5-methylaminomethyl-2-thiouridylate)-methyltransferase / FAD-dependent cmnm(5)s(2)U34 oxidoreductase</fullName>
        <ecNumber evidence="12">2.1.1.61</ecNumber>
    </submittedName>
</protein>
<dbReference type="HAMAP" id="MF_01102">
    <property type="entry name" value="MnmC"/>
    <property type="match status" value="1"/>
</dbReference>
<dbReference type="AlphaFoldDB" id="A0A3B0Z9W0"/>
<evidence type="ECO:0000256" key="8">
    <source>
        <dbReference type="ARBA" id="ARBA00023002"/>
    </source>
</evidence>
<dbReference type="Pfam" id="PF01266">
    <property type="entry name" value="DAO"/>
    <property type="match status" value="1"/>
</dbReference>
<keyword evidence="8" id="KW-0560">Oxidoreductase</keyword>
<dbReference type="Pfam" id="PF05430">
    <property type="entry name" value="Methyltransf_30"/>
    <property type="match status" value="1"/>
</dbReference>
<evidence type="ECO:0000256" key="5">
    <source>
        <dbReference type="ARBA" id="ARBA00022691"/>
    </source>
</evidence>
<dbReference type="NCBIfam" id="TIGR03197">
    <property type="entry name" value="MnmC_Cterm"/>
    <property type="match status" value="1"/>
</dbReference>
<evidence type="ECO:0000256" key="1">
    <source>
        <dbReference type="ARBA" id="ARBA00022490"/>
    </source>
</evidence>
<dbReference type="InterPro" id="IPR047785">
    <property type="entry name" value="tRNA_MNMC2"/>
</dbReference>
<accession>A0A3B0Z9W0</accession>
<organism evidence="12">
    <name type="scientific">hydrothermal vent metagenome</name>
    <dbReference type="NCBI Taxonomy" id="652676"/>
    <lineage>
        <taxon>unclassified sequences</taxon>
        <taxon>metagenomes</taxon>
        <taxon>ecological metagenomes</taxon>
    </lineage>
</organism>
<evidence type="ECO:0000313" key="12">
    <source>
        <dbReference type="EMBL" id="VAW84332.1"/>
    </source>
</evidence>
<keyword evidence="9" id="KW-0511">Multifunctional enzyme</keyword>
<dbReference type="Gene3D" id="3.40.50.150">
    <property type="entry name" value="Vaccinia Virus protein VP39"/>
    <property type="match status" value="1"/>
</dbReference>
<dbReference type="Gene3D" id="3.30.9.10">
    <property type="entry name" value="D-Amino Acid Oxidase, subunit A, domain 2"/>
    <property type="match status" value="1"/>
</dbReference>
<dbReference type="GO" id="GO:0004808">
    <property type="term" value="F:tRNA (5-methylaminomethyl-2-thiouridylate)(34)-methyltransferase activity"/>
    <property type="evidence" value="ECO:0007669"/>
    <property type="project" value="UniProtKB-EC"/>
</dbReference>
<evidence type="ECO:0000256" key="4">
    <source>
        <dbReference type="ARBA" id="ARBA00022679"/>
    </source>
</evidence>
<dbReference type="EMBL" id="UOFP01000040">
    <property type="protein sequence ID" value="VAW84332.1"/>
    <property type="molecule type" value="Genomic_DNA"/>
</dbReference>
<dbReference type="PANTHER" id="PTHR13847">
    <property type="entry name" value="SARCOSINE DEHYDROGENASE-RELATED"/>
    <property type="match status" value="1"/>
</dbReference>
<dbReference type="SUPFAM" id="SSF51905">
    <property type="entry name" value="FAD/NAD(P)-binding domain"/>
    <property type="match status" value="1"/>
</dbReference>
<dbReference type="InterPro" id="IPR017610">
    <property type="entry name" value="tRNA_S-uridine_synth_MnmC_C"/>
</dbReference>
<evidence type="ECO:0000256" key="3">
    <source>
        <dbReference type="ARBA" id="ARBA00022630"/>
    </source>
</evidence>
<dbReference type="InterPro" id="IPR006076">
    <property type="entry name" value="FAD-dep_OxRdtase"/>
</dbReference>
<evidence type="ECO:0000256" key="2">
    <source>
        <dbReference type="ARBA" id="ARBA00022603"/>
    </source>
</evidence>
<dbReference type="GO" id="GO:0016645">
    <property type="term" value="F:oxidoreductase activity, acting on the CH-NH group of donors"/>
    <property type="evidence" value="ECO:0007669"/>
    <property type="project" value="InterPro"/>
</dbReference>
<dbReference type="InterPro" id="IPR023032">
    <property type="entry name" value="tRNA_MAMT_biosynth_bifunc_MnmC"/>
</dbReference>
<keyword evidence="5" id="KW-0949">S-adenosyl-L-methionine</keyword>
<evidence type="ECO:0000256" key="6">
    <source>
        <dbReference type="ARBA" id="ARBA00022694"/>
    </source>
</evidence>